<comment type="similarity">
    <text evidence="1">Belongs to the UDP-glycosyltransferase family.</text>
</comment>
<name>A0AAV0JV42_9ROSI</name>
<evidence type="ECO:0000313" key="4">
    <source>
        <dbReference type="Proteomes" id="UP001154282"/>
    </source>
</evidence>
<organism evidence="3 4">
    <name type="scientific">Linum tenue</name>
    <dbReference type="NCBI Taxonomy" id="586396"/>
    <lineage>
        <taxon>Eukaryota</taxon>
        <taxon>Viridiplantae</taxon>
        <taxon>Streptophyta</taxon>
        <taxon>Embryophyta</taxon>
        <taxon>Tracheophyta</taxon>
        <taxon>Spermatophyta</taxon>
        <taxon>Magnoliopsida</taxon>
        <taxon>eudicotyledons</taxon>
        <taxon>Gunneridae</taxon>
        <taxon>Pentapetalae</taxon>
        <taxon>rosids</taxon>
        <taxon>fabids</taxon>
        <taxon>Malpighiales</taxon>
        <taxon>Linaceae</taxon>
        <taxon>Linum</taxon>
    </lineage>
</organism>
<dbReference type="FunFam" id="3.40.50.2000:FF:000055">
    <property type="entry name" value="Glycosyltransferase"/>
    <property type="match status" value="1"/>
</dbReference>
<keyword evidence="2" id="KW-0808">Transferase</keyword>
<reference evidence="3" key="1">
    <citation type="submission" date="2022-08" db="EMBL/GenBank/DDBJ databases">
        <authorList>
            <person name="Gutierrez-Valencia J."/>
        </authorList>
    </citation>
    <scope>NUCLEOTIDE SEQUENCE</scope>
</reference>
<protein>
    <recommendedName>
        <fullName evidence="5">7-deoxyloganetin glucosyltransferase-like</fullName>
    </recommendedName>
</protein>
<gene>
    <name evidence="3" type="ORF">LITE_LOCUS16011</name>
</gene>
<dbReference type="Pfam" id="PF00201">
    <property type="entry name" value="UDPGT"/>
    <property type="match status" value="1"/>
</dbReference>
<dbReference type="SUPFAM" id="SSF53756">
    <property type="entry name" value="UDP-Glycosyltransferase/glycogen phosphorylase"/>
    <property type="match status" value="1"/>
</dbReference>
<evidence type="ECO:0000313" key="3">
    <source>
        <dbReference type="EMBL" id="CAI0413626.1"/>
    </source>
</evidence>
<dbReference type="PANTHER" id="PTHR11926:SF774">
    <property type="entry name" value="UDP-GLYCOSYLTRANSFERASE 85A1-RELATED"/>
    <property type="match status" value="1"/>
</dbReference>
<dbReference type="InterPro" id="IPR002213">
    <property type="entry name" value="UDP_glucos_trans"/>
</dbReference>
<dbReference type="AlphaFoldDB" id="A0AAV0JV42"/>
<dbReference type="PANTHER" id="PTHR11926">
    <property type="entry name" value="GLUCOSYL/GLUCURONOSYL TRANSFERASES"/>
    <property type="match status" value="1"/>
</dbReference>
<sequence>MLKLAKILHHRGFHVTFVNTEFNHRRLLRSRGSAAFDGLSDRFRFETIPDGLPPSDADATQEVPALCDSTRKHCLAPFKRLLSELNEAASAAPPVSCVVSDAIMSFTLDASKEIGVPNVLLWTASACGFVGYLHYRQLLQKVIAPLKDASYLTNGYMETQVDWIPGMEGIPLKYLPSFFATTDANDLMFNFVLEQIERVRNASALIFNTFDKLEQEVLRSLFPTFPPIYTLGPLHLLKVQETGLESLQSNLWKEETDCLEWLDLKEPDSVVYVNFGSITVMTPHQLAEFAWGLASSNKNFLWVIRPDLVMGNSAILPQEFLDETKERGLLASWCPQEKVLKHPSVGGFLTHCGWNSTLESLTSGRSEIERLVGELMDGEKGKEMKKRALEWKKLAEEATEDEIGEAYLNLEEMINKVLLN</sequence>
<proteinExistence type="inferred from homology"/>
<keyword evidence="4" id="KW-1185">Reference proteome</keyword>
<comment type="caution">
    <text evidence="3">The sequence shown here is derived from an EMBL/GenBank/DDBJ whole genome shotgun (WGS) entry which is preliminary data.</text>
</comment>
<accession>A0AAV0JV42</accession>
<dbReference type="GO" id="GO:0080043">
    <property type="term" value="F:quercetin 3-O-glucosyltransferase activity"/>
    <property type="evidence" value="ECO:0007669"/>
    <property type="project" value="TreeGrafter"/>
</dbReference>
<dbReference type="CDD" id="cd03784">
    <property type="entry name" value="GT1_Gtf-like"/>
    <property type="match status" value="1"/>
</dbReference>
<evidence type="ECO:0000256" key="2">
    <source>
        <dbReference type="ARBA" id="ARBA00022679"/>
    </source>
</evidence>
<evidence type="ECO:0008006" key="5">
    <source>
        <dbReference type="Google" id="ProtNLM"/>
    </source>
</evidence>
<dbReference type="Gene3D" id="3.40.50.2000">
    <property type="entry name" value="Glycogen Phosphorylase B"/>
    <property type="match status" value="4"/>
</dbReference>
<dbReference type="Proteomes" id="UP001154282">
    <property type="component" value="Unassembled WGS sequence"/>
</dbReference>
<dbReference type="EMBL" id="CAMGYJ010000005">
    <property type="protein sequence ID" value="CAI0413626.1"/>
    <property type="molecule type" value="Genomic_DNA"/>
</dbReference>
<dbReference type="GO" id="GO:0080044">
    <property type="term" value="F:quercetin 7-O-glucosyltransferase activity"/>
    <property type="evidence" value="ECO:0007669"/>
    <property type="project" value="TreeGrafter"/>
</dbReference>
<evidence type="ECO:0000256" key="1">
    <source>
        <dbReference type="ARBA" id="ARBA00009995"/>
    </source>
</evidence>